<evidence type="ECO:0000313" key="4">
    <source>
        <dbReference type="Proteomes" id="UP001153069"/>
    </source>
</evidence>
<dbReference type="AlphaFoldDB" id="A0A9N8EKJ3"/>
<evidence type="ECO:0000313" key="3">
    <source>
        <dbReference type="EMBL" id="CAB9520966.1"/>
    </source>
</evidence>
<sequence length="500" mass="55178">MNLPVKSREGRSHDGLSTGGEQLERAPPEPTEAKQESLLHEEAMASGHTKQEAGDKLVPNTDSAMIDPMSEIYRFTPMPLPTTSRRNNSDLAQPGAYGVVGAPNFHRFRAPRRQDSDEAETAPPPEIEGLAVANLVTEEDRDNLPTARPQQMGREREQESKKFKTKIFVGVILIVACVLIVLTVLVPNNKDESSRAPTKTPSASPSEAPTTLMDSILSLLPMETIVTITEDAESPQSEALDWLMQEGHELRLSLSSERILQKFALATLFFATAGEAWIDHTNWLNHSVNECDWFNKPEFAGVSTWRTFLGEGFLQGFFPGDEQPAICGDDGLYQHLWLDENNLAGSLPMELYLLTNLQTMSLSNNRLQGSISSHIGQLGSMQGLFLNRMVESGQIPSEIGLLTKLKALVLLSNSHDGTLPSELWKLSELDTLLLSGNRQLQGTLATEIGNFHQMRWLGLDACDLHGTIPSEIGTDIVHQWSLWDNPCFFGKIDGPVLASF</sequence>
<proteinExistence type="predicted"/>
<feature type="transmembrane region" description="Helical" evidence="2">
    <location>
        <begin position="167"/>
        <end position="186"/>
    </location>
</feature>
<feature type="region of interest" description="Disordered" evidence="1">
    <location>
        <begin position="190"/>
        <end position="209"/>
    </location>
</feature>
<evidence type="ECO:0000256" key="1">
    <source>
        <dbReference type="SAM" id="MobiDB-lite"/>
    </source>
</evidence>
<organism evidence="3 4">
    <name type="scientific">Seminavis robusta</name>
    <dbReference type="NCBI Taxonomy" id="568900"/>
    <lineage>
        <taxon>Eukaryota</taxon>
        <taxon>Sar</taxon>
        <taxon>Stramenopiles</taxon>
        <taxon>Ochrophyta</taxon>
        <taxon>Bacillariophyta</taxon>
        <taxon>Bacillariophyceae</taxon>
        <taxon>Bacillariophycidae</taxon>
        <taxon>Naviculales</taxon>
        <taxon>Naviculaceae</taxon>
        <taxon>Seminavis</taxon>
    </lineage>
</organism>
<keyword evidence="2" id="KW-0472">Membrane</keyword>
<dbReference type="PANTHER" id="PTHR48064:SF6">
    <property type="entry name" value="RECEPTOR-LIKE PROTEIN KINASE 2"/>
    <property type="match status" value="1"/>
</dbReference>
<comment type="caution">
    <text evidence="3">The sequence shown here is derived from an EMBL/GenBank/DDBJ whole genome shotgun (WGS) entry which is preliminary data.</text>
</comment>
<dbReference type="InterPro" id="IPR053038">
    <property type="entry name" value="RLP_Defense"/>
</dbReference>
<dbReference type="PANTHER" id="PTHR48064">
    <property type="entry name" value="OS01G0750400 PROTEIN"/>
    <property type="match status" value="1"/>
</dbReference>
<feature type="compositionally biased region" description="Polar residues" evidence="1">
    <location>
        <begin position="195"/>
        <end position="209"/>
    </location>
</feature>
<reference evidence="3" key="1">
    <citation type="submission" date="2020-06" db="EMBL/GenBank/DDBJ databases">
        <authorList>
            <consortium name="Plant Systems Biology data submission"/>
        </authorList>
    </citation>
    <scope>NUCLEOTIDE SEQUENCE</scope>
    <source>
        <strain evidence="3">D6</strain>
    </source>
</reference>
<keyword evidence="2" id="KW-0812">Transmembrane</keyword>
<feature type="region of interest" description="Disordered" evidence="1">
    <location>
        <begin position="138"/>
        <end position="159"/>
    </location>
</feature>
<keyword evidence="4" id="KW-1185">Reference proteome</keyword>
<dbReference type="InterPro" id="IPR032675">
    <property type="entry name" value="LRR_dom_sf"/>
</dbReference>
<dbReference type="OrthoDB" id="38453at2759"/>
<dbReference type="InterPro" id="IPR001611">
    <property type="entry name" value="Leu-rich_rpt"/>
</dbReference>
<dbReference type="EMBL" id="CAICTM010001148">
    <property type="protein sequence ID" value="CAB9520966.1"/>
    <property type="molecule type" value="Genomic_DNA"/>
</dbReference>
<keyword evidence="2" id="KW-1133">Transmembrane helix</keyword>
<accession>A0A9N8EKJ3</accession>
<feature type="compositionally biased region" description="Basic and acidic residues" evidence="1">
    <location>
        <begin position="1"/>
        <end position="14"/>
    </location>
</feature>
<dbReference type="Gene3D" id="3.80.10.10">
    <property type="entry name" value="Ribonuclease Inhibitor"/>
    <property type="match status" value="1"/>
</dbReference>
<feature type="compositionally biased region" description="Basic and acidic residues" evidence="1">
    <location>
        <begin position="22"/>
        <end position="55"/>
    </location>
</feature>
<dbReference type="Proteomes" id="UP001153069">
    <property type="component" value="Unassembled WGS sequence"/>
</dbReference>
<evidence type="ECO:0000256" key="2">
    <source>
        <dbReference type="SAM" id="Phobius"/>
    </source>
</evidence>
<dbReference type="Pfam" id="PF00560">
    <property type="entry name" value="LRR_1"/>
    <property type="match status" value="1"/>
</dbReference>
<gene>
    <name evidence="3" type="ORF">SEMRO_1150_G246700.1</name>
</gene>
<protein>
    <submittedName>
        <fullName evidence="3">Leucine Rich Repeat</fullName>
    </submittedName>
</protein>
<dbReference type="SUPFAM" id="SSF52058">
    <property type="entry name" value="L domain-like"/>
    <property type="match status" value="1"/>
</dbReference>
<feature type="region of interest" description="Disordered" evidence="1">
    <location>
        <begin position="1"/>
        <end position="60"/>
    </location>
</feature>
<name>A0A9N8EKJ3_9STRA</name>